<proteinExistence type="predicted"/>
<organism evidence="1">
    <name type="scientific">uncultured Caudovirales phage</name>
    <dbReference type="NCBI Taxonomy" id="2100421"/>
    <lineage>
        <taxon>Viruses</taxon>
        <taxon>Duplodnaviria</taxon>
        <taxon>Heunggongvirae</taxon>
        <taxon>Uroviricota</taxon>
        <taxon>Caudoviricetes</taxon>
        <taxon>Peduoviridae</taxon>
        <taxon>Maltschvirus</taxon>
        <taxon>Maltschvirus maltsch</taxon>
    </lineage>
</organism>
<evidence type="ECO:0000313" key="1">
    <source>
        <dbReference type="EMBL" id="CAB4223336.1"/>
    </source>
</evidence>
<sequence length="909" mass="96906">MARQNLVWLAFNRGLVSDKALARIDLKRMAMAASIMVNWMARTLGSMMLRPGLAYLAGIYNNAAPRFLPFIFSITDKALLELTDSIMRVWISDAVVTRPAVTSTLTNGTFLTNLANWTDDDDVGGVSAWISAGLVGFTGTGTAFAKRTQGITVAGANIGVEHALRIVVARGPLVLLVGSTAGTDNYINETTLDTGTHSLAFTPTGDFYVRFQSNLARLVELSQCTLEAAGAMTLPTPWIAADLSLVQFDQSGDILFIASGKTADKIGYQQRKIERRATRSWSVVLYTSLDGPFRDGNTTVTTMTPSVLEGNGTLTASLPFFRTTHVGALFAVTSTGQTASKTVAAANDRTGVITVEGVGEARSITIVVTANAGTGDQCALQQSLDGSTWNTLAAYNFVNVDGTATLADGLDNQTVYYRGNCGVYAAGNPVMNLYYAGGTIRGIGRVTSYGSTTSANIEVLSTFGGTSATDNWEEGQWSDYRGWPPSVAIYEGRLWWAGKDAFVGSASDDYTNNDATAAGDGASINRTIGSGPVDRINWLLPMLRLLAGAEGAEFSARSTAFDEPLTPSNFNLKRASTQGSARVRAVVVDDTGVFVQRGGSRIFELAFDGNKYDYTSTQLSLLVPEIGMPGIARVAVQRQPDTRVHFVRTDGTAAVVVYDKLEDVKCWLEITAGGTNAVIEDVVILPGDIGDDEDDVYYAVARTVNGSTVRYLEKWALESECVGGTTNKQADSFVTFNQAASTTIGGMTHLVGESVVVWQDGTCPLDANFAPKTYTVNGSGQITVDTAATTGMVGLAYTAPWQSAKLAQLQAQLGTELNQQKIIRGLGVVAQNFHRYGLQFGTDANNLNDMPSIETGAPVSDNAVRATYDETTFIFPGQFSADARLYLLARAPLPVTLLATVAEAGMNET</sequence>
<gene>
    <name evidence="1" type="ORF">UFOVP1670_24</name>
</gene>
<reference evidence="1" key="1">
    <citation type="submission" date="2020-05" db="EMBL/GenBank/DDBJ databases">
        <authorList>
            <person name="Chiriac C."/>
            <person name="Salcher M."/>
            <person name="Ghai R."/>
            <person name="Kavagutti S V."/>
        </authorList>
    </citation>
    <scope>NUCLEOTIDE SEQUENCE</scope>
</reference>
<dbReference type="EMBL" id="LR797531">
    <property type="protein sequence ID" value="CAB4223336.1"/>
    <property type="molecule type" value="Genomic_DNA"/>
</dbReference>
<protein>
    <submittedName>
        <fullName evidence="1">Uncharacterized protein</fullName>
    </submittedName>
</protein>
<accession>A0A6J5T872</accession>
<name>A0A6J5T872_9CAUD</name>